<dbReference type="InParanoid" id="A0A0D0DY21"/>
<proteinExistence type="predicted"/>
<reference evidence="2 3" key="1">
    <citation type="submission" date="2014-04" db="EMBL/GenBank/DDBJ databases">
        <authorList>
            <consortium name="DOE Joint Genome Institute"/>
            <person name="Kuo A."/>
            <person name="Kohler A."/>
            <person name="Jargeat P."/>
            <person name="Nagy L.G."/>
            <person name="Floudas D."/>
            <person name="Copeland A."/>
            <person name="Barry K.W."/>
            <person name="Cichocki N."/>
            <person name="Veneault-Fourrey C."/>
            <person name="LaButti K."/>
            <person name="Lindquist E.A."/>
            <person name="Lipzen A."/>
            <person name="Lundell T."/>
            <person name="Morin E."/>
            <person name="Murat C."/>
            <person name="Sun H."/>
            <person name="Tunlid A."/>
            <person name="Henrissat B."/>
            <person name="Grigoriev I.V."/>
            <person name="Hibbett D.S."/>
            <person name="Martin F."/>
            <person name="Nordberg H.P."/>
            <person name="Cantor M.N."/>
            <person name="Hua S.X."/>
        </authorList>
    </citation>
    <scope>NUCLEOTIDE SEQUENCE [LARGE SCALE GENOMIC DNA]</scope>
    <source>
        <strain evidence="2 3">Ve08.2h10</strain>
    </source>
</reference>
<name>A0A0D0DY21_9AGAM</name>
<evidence type="ECO:0000313" key="2">
    <source>
        <dbReference type="EMBL" id="KIK87755.1"/>
    </source>
</evidence>
<keyword evidence="1" id="KW-1133">Transmembrane helix</keyword>
<keyword evidence="3" id="KW-1185">Reference proteome</keyword>
<reference evidence="3" key="2">
    <citation type="submission" date="2015-01" db="EMBL/GenBank/DDBJ databases">
        <title>Evolutionary Origins and Diversification of the Mycorrhizal Mutualists.</title>
        <authorList>
            <consortium name="DOE Joint Genome Institute"/>
            <consortium name="Mycorrhizal Genomics Consortium"/>
            <person name="Kohler A."/>
            <person name="Kuo A."/>
            <person name="Nagy L.G."/>
            <person name="Floudas D."/>
            <person name="Copeland A."/>
            <person name="Barry K.W."/>
            <person name="Cichocki N."/>
            <person name="Veneault-Fourrey C."/>
            <person name="LaButti K."/>
            <person name="Lindquist E.A."/>
            <person name="Lipzen A."/>
            <person name="Lundell T."/>
            <person name="Morin E."/>
            <person name="Murat C."/>
            <person name="Riley R."/>
            <person name="Ohm R."/>
            <person name="Sun H."/>
            <person name="Tunlid A."/>
            <person name="Henrissat B."/>
            <person name="Grigoriev I.V."/>
            <person name="Hibbett D.S."/>
            <person name="Martin F."/>
        </authorList>
    </citation>
    <scope>NUCLEOTIDE SEQUENCE [LARGE SCALE GENOMIC DNA]</scope>
    <source>
        <strain evidence="3">Ve08.2h10</strain>
    </source>
</reference>
<evidence type="ECO:0000256" key="1">
    <source>
        <dbReference type="SAM" id="Phobius"/>
    </source>
</evidence>
<gene>
    <name evidence="2" type="ORF">PAXRUDRAFT_688936</name>
</gene>
<dbReference type="AlphaFoldDB" id="A0A0D0DY21"/>
<keyword evidence="1" id="KW-0812">Transmembrane</keyword>
<dbReference type="EMBL" id="KN825541">
    <property type="protein sequence ID" value="KIK87755.1"/>
    <property type="molecule type" value="Genomic_DNA"/>
</dbReference>
<dbReference type="Proteomes" id="UP000054538">
    <property type="component" value="Unassembled WGS sequence"/>
</dbReference>
<dbReference type="HOGENOM" id="CLU_1876113_0_0_1"/>
<evidence type="ECO:0000313" key="3">
    <source>
        <dbReference type="Proteomes" id="UP000054538"/>
    </source>
</evidence>
<organism evidence="2 3">
    <name type="scientific">Paxillus rubicundulus Ve08.2h10</name>
    <dbReference type="NCBI Taxonomy" id="930991"/>
    <lineage>
        <taxon>Eukaryota</taxon>
        <taxon>Fungi</taxon>
        <taxon>Dikarya</taxon>
        <taxon>Basidiomycota</taxon>
        <taxon>Agaricomycotina</taxon>
        <taxon>Agaricomycetes</taxon>
        <taxon>Agaricomycetidae</taxon>
        <taxon>Boletales</taxon>
        <taxon>Paxilineae</taxon>
        <taxon>Paxillaceae</taxon>
        <taxon>Paxillus</taxon>
    </lineage>
</organism>
<protein>
    <submittedName>
        <fullName evidence="2">Uncharacterized protein</fullName>
    </submittedName>
</protein>
<feature type="transmembrane region" description="Helical" evidence="1">
    <location>
        <begin position="33"/>
        <end position="53"/>
    </location>
</feature>
<keyword evidence="1" id="KW-0472">Membrane</keyword>
<accession>A0A0D0DY21</accession>
<sequence>MRNNTFLCHASLGVCSGRRPFLFVVSCAPEWSFFVSASAGSFGVFVPPPSWLFRRVSARSRAQKVRPPFPFPHSLFQKRFPRIPTPFAQIRDLSNPNILYLIFILRNRQSRDLAFGRPKACPSPPHTPNRIHIRFA</sequence>